<dbReference type="EMBL" id="JF923797">
    <property type="protein sequence ID" value="AET09931.1"/>
    <property type="molecule type" value="Genomic_DNA"/>
</dbReference>
<reference evidence="1 2" key="1">
    <citation type="journal article" date="2011" name="Appl. Environ. Microbiol.">
        <title>Genome sequence and characterization of the related Gordonia phages GTE5 and GRU1 and their use as potential biocontrol agents.</title>
        <authorList>
            <person name="Petrovski S."/>
            <person name="Tillett D."/>
            <person name="Seviour R.J."/>
        </authorList>
    </citation>
    <scope>NUCLEOTIDE SEQUENCE [LARGE SCALE GENOMIC DNA]</scope>
</reference>
<keyword evidence="2" id="KW-1185">Reference proteome</keyword>
<dbReference type="KEGG" id="vg:11459647"/>
<dbReference type="RefSeq" id="YP_004935913.1">
    <property type="nucleotide sequence ID" value="NC_016435.1"/>
</dbReference>
<accession>G8EK49</accession>
<protein>
    <submittedName>
        <fullName evidence="1">Uncharacterized protein</fullName>
    </submittedName>
</protein>
<name>G8EK49_9CAUD</name>
<dbReference type="OrthoDB" id="34385at10239"/>
<sequence length="92" mass="10571">MTNEPTCEKKNWRTGSQCVLPEGHTTWHTNGTNQSWSRHDRLRAEDYPDPEAVEALMELVAEFGATDNMGPSDWDGQDLLGEFLEKYEVRSR</sequence>
<proteinExistence type="predicted"/>
<organism evidence="1 2">
    <name type="scientific">Gordonia phage GRU1</name>
    <dbReference type="NCBI Taxonomy" id="1109710"/>
    <lineage>
        <taxon>Viruses</taxon>
        <taxon>Duplodnaviria</taxon>
        <taxon>Heunggongvirae</taxon>
        <taxon>Uroviricota</taxon>
        <taxon>Caudoviricetes</taxon>
        <taxon>Zierdtviridae</taxon>
        <taxon>Emilbogenvirinae</taxon>
        <taxon>Gruunavirus</taxon>
        <taxon>Gruunavirus GRU1</taxon>
    </lineage>
</organism>
<dbReference type="GeneID" id="11459647"/>
<evidence type="ECO:0000313" key="1">
    <source>
        <dbReference type="EMBL" id="AET09931.1"/>
    </source>
</evidence>
<dbReference type="Proteomes" id="UP000005642">
    <property type="component" value="Segment"/>
</dbReference>
<evidence type="ECO:0000313" key="2">
    <source>
        <dbReference type="Proteomes" id="UP000005642"/>
    </source>
</evidence>